<dbReference type="STRING" id="109895.A0A507EEV1"/>
<dbReference type="EMBL" id="QEAQ01000005">
    <property type="protein sequence ID" value="TPX61927.1"/>
    <property type="molecule type" value="Genomic_DNA"/>
</dbReference>
<dbReference type="PANTHER" id="PTHR16184">
    <property type="entry name" value="ELONGATOR COMPLEX PROTEIN 6"/>
    <property type="match status" value="1"/>
</dbReference>
<evidence type="ECO:0000256" key="1">
    <source>
        <dbReference type="ARBA" id="ARBA00005043"/>
    </source>
</evidence>
<dbReference type="PANTHER" id="PTHR16184:SF6">
    <property type="entry name" value="ELONGATOR COMPLEX PROTEIN 6"/>
    <property type="match status" value="1"/>
</dbReference>
<organism evidence="4 5">
    <name type="scientific">Powellomyces hirtus</name>
    <dbReference type="NCBI Taxonomy" id="109895"/>
    <lineage>
        <taxon>Eukaryota</taxon>
        <taxon>Fungi</taxon>
        <taxon>Fungi incertae sedis</taxon>
        <taxon>Chytridiomycota</taxon>
        <taxon>Chytridiomycota incertae sedis</taxon>
        <taxon>Chytridiomycetes</taxon>
        <taxon>Spizellomycetales</taxon>
        <taxon>Powellomycetaceae</taxon>
        <taxon>Powellomyces</taxon>
    </lineage>
</organism>
<comment type="caution">
    <text evidence="4">The sequence shown here is derived from an EMBL/GenBank/DDBJ whole genome shotgun (WGS) entry which is preliminary data.</text>
</comment>
<comment type="similarity">
    <text evidence="2">Belongs to the ELP6 family.</text>
</comment>
<dbReference type="Gene3D" id="3.40.50.300">
    <property type="entry name" value="P-loop containing nucleotide triphosphate hydrolases"/>
    <property type="match status" value="1"/>
</dbReference>
<evidence type="ECO:0008006" key="6">
    <source>
        <dbReference type="Google" id="ProtNLM"/>
    </source>
</evidence>
<proteinExistence type="inferred from homology"/>
<protein>
    <recommendedName>
        <fullName evidence="6">Elongator complex protein 6</fullName>
    </recommendedName>
</protein>
<comment type="pathway">
    <text evidence="1">tRNA modification; 5-methoxycarbonylmethyl-2-thiouridine-tRNA biosynthesis.</text>
</comment>
<keyword evidence="5" id="KW-1185">Reference proteome</keyword>
<dbReference type="InterPro" id="IPR027417">
    <property type="entry name" value="P-loop_NTPase"/>
</dbReference>
<evidence type="ECO:0000256" key="3">
    <source>
        <dbReference type="SAM" id="MobiDB-lite"/>
    </source>
</evidence>
<dbReference type="AlphaFoldDB" id="A0A507EEV1"/>
<reference evidence="4 5" key="1">
    <citation type="journal article" date="2019" name="Sci. Rep.">
        <title>Comparative genomics of chytrid fungi reveal insights into the obligate biotrophic and pathogenic lifestyle of Synchytrium endobioticum.</title>
        <authorList>
            <person name="van de Vossenberg B.T.L.H."/>
            <person name="Warris S."/>
            <person name="Nguyen H.D.T."/>
            <person name="van Gent-Pelzer M.P.E."/>
            <person name="Joly D.L."/>
            <person name="van de Geest H.C."/>
            <person name="Bonants P.J.M."/>
            <person name="Smith D.S."/>
            <person name="Levesque C.A."/>
            <person name="van der Lee T.A.J."/>
        </authorList>
    </citation>
    <scope>NUCLEOTIDE SEQUENCE [LARGE SCALE GENOMIC DNA]</scope>
    <source>
        <strain evidence="4 5">CBS 809.83</strain>
    </source>
</reference>
<name>A0A507EEV1_9FUNG</name>
<evidence type="ECO:0000256" key="2">
    <source>
        <dbReference type="ARBA" id="ARBA00008837"/>
    </source>
</evidence>
<feature type="compositionally biased region" description="Polar residues" evidence="3">
    <location>
        <begin position="20"/>
        <end position="35"/>
    </location>
</feature>
<gene>
    <name evidence="4" type="ORF">PhCBS80983_g00878</name>
</gene>
<dbReference type="CDD" id="cd19495">
    <property type="entry name" value="Elp6"/>
    <property type="match status" value="1"/>
</dbReference>
<dbReference type="Pfam" id="PF09807">
    <property type="entry name" value="ELP6"/>
    <property type="match status" value="1"/>
</dbReference>
<evidence type="ECO:0000313" key="5">
    <source>
        <dbReference type="Proteomes" id="UP000318582"/>
    </source>
</evidence>
<dbReference type="UniPathway" id="UPA00988"/>
<dbReference type="Proteomes" id="UP000318582">
    <property type="component" value="Unassembled WGS sequence"/>
</dbReference>
<dbReference type="InterPro" id="IPR018627">
    <property type="entry name" value="ELP6"/>
</dbReference>
<evidence type="ECO:0000313" key="4">
    <source>
        <dbReference type="EMBL" id="TPX61927.1"/>
    </source>
</evidence>
<accession>A0A507EEV1</accession>
<sequence>MSFALVDAALHWALPTPTAGSASSPKFSSRPQLQNVPTSTSSAPVSSERTVVVITDQVRAEGGFLLNHFIHRHLRMEDAGWNVVLVGVAQMWEHYLLVGKKLGMNLAAYQQKGSLVFLDVLSNLGRRTGPFATDKDSSSNSPLRALFETIVISFHSGSSQPTKKLCLVIDDISALQACGIPLRDIMAFFGSCRDLIQEVNGCLVVLAHGDAVGTTSSVTGTAPLEVDASGTLCKSLMHTANYVLHVCGLESGITQGVDGQVSFARGPLMPEGTVFIPEVLHYQITDAQVNFFKKGFSKGLL</sequence>
<feature type="region of interest" description="Disordered" evidence="3">
    <location>
        <begin position="20"/>
        <end position="43"/>
    </location>
</feature>
<dbReference type="GO" id="GO:0033588">
    <property type="term" value="C:elongator holoenzyme complex"/>
    <property type="evidence" value="ECO:0007669"/>
    <property type="project" value="InterPro"/>
</dbReference>
<dbReference type="GO" id="GO:0002098">
    <property type="term" value="P:tRNA wobble uridine modification"/>
    <property type="evidence" value="ECO:0007669"/>
    <property type="project" value="InterPro"/>
</dbReference>